<dbReference type="InterPro" id="IPR002110">
    <property type="entry name" value="Ankyrin_rpt"/>
</dbReference>
<evidence type="ECO:0000256" key="2">
    <source>
        <dbReference type="SAM" id="MobiDB-lite"/>
    </source>
</evidence>
<dbReference type="PROSITE" id="PS50088">
    <property type="entry name" value="ANK_REPEAT"/>
    <property type="match status" value="1"/>
</dbReference>
<evidence type="ECO:0000259" key="3">
    <source>
        <dbReference type="PROSITE" id="PS50174"/>
    </source>
</evidence>
<dbReference type="AlphaFoldDB" id="A0A6P8ZQ05"/>
<dbReference type="Proteomes" id="UP000515158">
    <property type="component" value="Unplaced"/>
</dbReference>
<organism evidence="5">
    <name type="scientific">Thrips palmi</name>
    <name type="common">Melon thrips</name>
    <dbReference type="NCBI Taxonomy" id="161013"/>
    <lineage>
        <taxon>Eukaryota</taxon>
        <taxon>Metazoa</taxon>
        <taxon>Ecdysozoa</taxon>
        <taxon>Arthropoda</taxon>
        <taxon>Hexapoda</taxon>
        <taxon>Insecta</taxon>
        <taxon>Pterygota</taxon>
        <taxon>Neoptera</taxon>
        <taxon>Paraneoptera</taxon>
        <taxon>Thysanoptera</taxon>
        <taxon>Terebrantia</taxon>
        <taxon>Thripoidea</taxon>
        <taxon>Thripidae</taxon>
        <taxon>Thrips</taxon>
    </lineage>
</organism>
<dbReference type="InterPro" id="IPR036770">
    <property type="entry name" value="Ankyrin_rpt-contain_sf"/>
</dbReference>
<name>A0A6P8ZQ05_THRPL</name>
<dbReference type="InParanoid" id="A0A6P8ZQ05"/>
<proteinExistence type="predicted"/>
<dbReference type="InterPro" id="IPR000467">
    <property type="entry name" value="G_patch_dom"/>
</dbReference>
<dbReference type="PANTHER" id="PTHR20923">
    <property type="entry name" value="BAT4 PROTEIN-RELATED"/>
    <property type="match status" value="1"/>
</dbReference>
<feature type="domain" description="G-patch" evidence="3">
    <location>
        <begin position="257"/>
        <end position="303"/>
    </location>
</feature>
<dbReference type="PROSITE" id="PS50297">
    <property type="entry name" value="ANK_REP_REGION"/>
    <property type="match status" value="1"/>
</dbReference>
<dbReference type="InterPro" id="IPR039146">
    <property type="entry name" value="GPANK1"/>
</dbReference>
<accession>A0A6P8ZQ05</accession>
<reference evidence="5" key="1">
    <citation type="submission" date="2025-08" db="UniProtKB">
        <authorList>
            <consortium name="RefSeq"/>
        </authorList>
    </citation>
    <scope>IDENTIFICATION</scope>
    <source>
        <tissue evidence="5">Total insect</tissue>
    </source>
</reference>
<dbReference type="PANTHER" id="PTHR20923:SF1">
    <property type="entry name" value="G PATCH DOMAIN AND ANKYRIN REPEAT-CONTAINING PROTEIN 1"/>
    <property type="match status" value="1"/>
</dbReference>
<dbReference type="SUPFAM" id="SSF48403">
    <property type="entry name" value="Ankyrin repeat"/>
    <property type="match status" value="1"/>
</dbReference>
<evidence type="ECO:0000256" key="1">
    <source>
        <dbReference type="PROSITE-ProRule" id="PRU00023"/>
    </source>
</evidence>
<dbReference type="OrthoDB" id="4735278at2759"/>
<dbReference type="FunCoup" id="A0A6P8ZQ05">
    <property type="interactions" value="121"/>
</dbReference>
<feature type="compositionally biased region" description="Polar residues" evidence="2">
    <location>
        <begin position="309"/>
        <end position="335"/>
    </location>
</feature>
<dbReference type="GO" id="GO:0003676">
    <property type="term" value="F:nucleic acid binding"/>
    <property type="evidence" value="ECO:0007669"/>
    <property type="project" value="InterPro"/>
</dbReference>
<dbReference type="SMART" id="SM00248">
    <property type="entry name" value="ANK"/>
    <property type="match status" value="2"/>
</dbReference>
<keyword evidence="1" id="KW-0040">ANK repeat</keyword>
<dbReference type="SMART" id="SM00443">
    <property type="entry name" value="G_patch"/>
    <property type="match status" value="1"/>
</dbReference>
<dbReference type="Pfam" id="PF01585">
    <property type="entry name" value="G-patch"/>
    <property type="match status" value="1"/>
</dbReference>
<protein>
    <submittedName>
        <fullName evidence="5">G patch domain and ankyrin repeat-containing protein 1 homolog</fullName>
    </submittedName>
</protein>
<sequence length="356" mass="38801">MSHSGSLPGWKEFVRGSCKEVEVEVEGSVCTGSTGALKGNDARQAYEEIVQTAFTSRQRRSDARRKVASTECGELDSTAPLAPKLRHQSASASVSVKPKPPVSLSSLMRYVESSAYDKVEDAINSDASLVNAVDQFGWSPLMVAACAGAIEIVELLLLSGANVGVRDKGGQSCISLARKKGHLNVIQLIRNFSPEKPALQPEPLKNEKVANSELNFEFCDDCNVIIEESRKKKHLTSTIHQLSRCSKGCKTFYSIPGNNRGYQLMLKNGWDGEKGLGPSGSGMKLPPKTVLKRDRKGLGASKGQARITHFQSNDTKAVARNPSQGEHSSSHQNKSQLKRQIRKEKLLEAALRRELS</sequence>
<dbReference type="PROSITE" id="PS50174">
    <property type="entry name" value="G_PATCH"/>
    <property type="match status" value="1"/>
</dbReference>
<dbReference type="KEGG" id="tpal:117647395"/>
<evidence type="ECO:0000313" key="4">
    <source>
        <dbReference type="Proteomes" id="UP000515158"/>
    </source>
</evidence>
<dbReference type="GeneID" id="117647395"/>
<feature type="repeat" description="ANK" evidence="1">
    <location>
        <begin position="136"/>
        <end position="168"/>
    </location>
</feature>
<dbReference type="Gene3D" id="1.25.40.20">
    <property type="entry name" value="Ankyrin repeat-containing domain"/>
    <property type="match status" value="1"/>
</dbReference>
<gene>
    <name evidence="5" type="primary">LOC117647395</name>
</gene>
<dbReference type="RefSeq" id="XP_034245014.1">
    <property type="nucleotide sequence ID" value="XM_034389123.1"/>
</dbReference>
<keyword evidence="4" id="KW-1185">Reference proteome</keyword>
<evidence type="ECO:0000313" key="5">
    <source>
        <dbReference type="RefSeq" id="XP_034245014.1"/>
    </source>
</evidence>
<feature type="region of interest" description="Disordered" evidence="2">
    <location>
        <begin position="294"/>
        <end position="341"/>
    </location>
</feature>
<dbReference type="Pfam" id="PF12796">
    <property type="entry name" value="Ank_2"/>
    <property type="match status" value="1"/>
</dbReference>